<organism evidence="2 3">
    <name type="scientific">Thalassotalea castellviae</name>
    <dbReference type="NCBI Taxonomy" id="3075612"/>
    <lineage>
        <taxon>Bacteria</taxon>
        <taxon>Pseudomonadati</taxon>
        <taxon>Pseudomonadota</taxon>
        <taxon>Gammaproteobacteria</taxon>
        <taxon>Alteromonadales</taxon>
        <taxon>Colwelliaceae</taxon>
        <taxon>Thalassotalea</taxon>
    </lineage>
</organism>
<gene>
    <name evidence="2" type="ORF">RM573_05000</name>
</gene>
<evidence type="ECO:0000256" key="1">
    <source>
        <dbReference type="SAM" id="Phobius"/>
    </source>
</evidence>
<dbReference type="Proteomes" id="UP001266357">
    <property type="component" value="Unassembled WGS sequence"/>
</dbReference>
<keyword evidence="1" id="KW-0812">Transmembrane</keyword>
<accession>A0ABU3A060</accession>
<sequence length="80" mass="8890">MNDQLPVKRTKKRKLQKVATFISYVAILIAIACAAFLLMVDAEEKVMRASLGATSFFFFMVGLVLHTIGNSDLPDLTIKK</sequence>
<evidence type="ECO:0000313" key="3">
    <source>
        <dbReference type="Proteomes" id="UP001266357"/>
    </source>
</evidence>
<dbReference type="EMBL" id="JAVRIF010000002">
    <property type="protein sequence ID" value="MDT0602942.1"/>
    <property type="molecule type" value="Genomic_DNA"/>
</dbReference>
<name>A0ABU3A060_9GAMM</name>
<keyword evidence="1" id="KW-1133">Transmembrane helix</keyword>
<reference evidence="2 3" key="1">
    <citation type="submission" date="2023-09" db="EMBL/GenBank/DDBJ databases">
        <authorList>
            <person name="Rey-Velasco X."/>
        </authorList>
    </citation>
    <scope>NUCLEOTIDE SEQUENCE [LARGE SCALE GENOMIC DNA]</scope>
    <source>
        <strain evidence="2 3">W431</strain>
    </source>
</reference>
<keyword evidence="1" id="KW-0472">Membrane</keyword>
<dbReference type="RefSeq" id="WP_311578137.1">
    <property type="nucleotide sequence ID" value="NZ_JAVRIF010000002.1"/>
</dbReference>
<keyword evidence="3" id="KW-1185">Reference proteome</keyword>
<proteinExistence type="predicted"/>
<protein>
    <recommendedName>
        <fullName evidence="4">Hemerythrin family protein</fullName>
    </recommendedName>
</protein>
<comment type="caution">
    <text evidence="2">The sequence shown here is derived from an EMBL/GenBank/DDBJ whole genome shotgun (WGS) entry which is preliminary data.</text>
</comment>
<feature type="transmembrane region" description="Helical" evidence="1">
    <location>
        <begin position="21"/>
        <end position="40"/>
    </location>
</feature>
<evidence type="ECO:0000313" key="2">
    <source>
        <dbReference type="EMBL" id="MDT0602942.1"/>
    </source>
</evidence>
<feature type="transmembrane region" description="Helical" evidence="1">
    <location>
        <begin position="46"/>
        <end position="65"/>
    </location>
</feature>
<evidence type="ECO:0008006" key="4">
    <source>
        <dbReference type="Google" id="ProtNLM"/>
    </source>
</evidence>